<dbReference type="AlphaFoldDB" id="A0AAW2J4Y9"/>
<protein>
    <submittedName>
        <fullName evidence="1">Uncharacterized protein</fullName>
    </submittedName>
</protein>
<sequence length="86" mass="8690">MAIVAVPAEERNGYAIALKSGRGVAVAQNNCGRRDATPSPIRSLGAALPSPRSFAGAASPSLMIAIDNEGWAWGVVGGGGGLERGW</sequence>
<name>A0AAW2J4Y9_SESRA</name>
<evidence type="ECO:0000313" key="1">
    <source>
        <dbReference type="EMBL" id="KAL0289354.1"/>
    </source>
</evidence>
<gene>
    <name evidence="1" type="ORF">Sradi_7075500</name>
</gene>
<reference evidence="1" key="1">
    <citation type="submission" date="2020-06" db="EMBL/GenBank/DDBJ databases">
        <authorList>
            <person name="Li T."/>
            <person name="Hu X."/>
            <person name="Zhang T."/>
            <person name="Song X."/>
            <person name="Zhang H."/>
            <person name="Dai N."/>
            <person name="Sheng W."/>
            <person name="Hou X."/>
            <person name="Wei L."/>
        </authorList>
    </citation>
    <scope>NUCLEOTIDE SEQUENCE</scope>
    <source>
        <strain evidence="1">G02</strain>
        <tissue evidence="1">Leaf</tissue>
    </source>
</reference>
<reference evidence="1" key="2">
    <citation type="journal article" date="2024" name="Plant">
        <title>Genomic evolution and insights into agronomic trait innovations of Sesamum species.</title>
        <authorList>
            <person name="Miao H."/>
            <person name="Wang L."/>
            <person name="Qu L."/>
            <person name="Liu H."/>
            <person name="Sun Y."/>
            <person name="Le M."/>
            <person name="Wang Q."/>
            <person name="Wei S."/>
            <person name="Zheng Y."/>
            <person name="Lin W."/>
            <person name="Duan Y."/>
            <person name="Cao H."/>
            <person name="Xiong S."/>
            <person name="Wang X."/>
            <person name="Wei L."/>
            <person name="Li C."/>
            <person name="Ma Q."/>
            <person name="Ju M."/>
            <person name="Zhao R."/>
            <person name="Li G."/>
            <person name="Mu C."/>
            <person name="Tian Q."/>
            <person name="Mei H."/>
            <person name="Zhang T."/>
            <person name="Gao T."/>
            <person name="Zhang H."/>
        </authorList>
    </citation>
    <scope>NUCLEOTIDE SEQUENCE</scope>
    <source>
        <strain evidence="1">G02</strain>
    </source>
</reference>
<organism evidence="1">
    <name type="scientific">Sesamum radiatum</name>
    <name type="common">Black benniseed</name>
    <dbReference type="NCBI Taxonomy" id="300843"/>
    <lineage>
        <taxon>Eukaryota</taxon>
        <taxon>Viridiplantae</taxon>
        <taxon>Streptophyta</taxon>
        <taxon>Embryophyta</taxon>
        <taxon>Tracheophyta</taxon>
        <taxon>Spermatophyta</taxon>
        <taxon>Magnoliopsida</taxon>
        <taxon>eudicotyledons</taxon>
        <taxon>Gunneridae</taxon>
        <taxon>Pentapetalae</taxon>
        <taxon>asterids</taxon>
        <taxon>lamiids</taxon>
        <taxon>Lamiales</taxon>
        <taxon>Pedaliaceae</taxon>
        <taxon>Sesamum</taxon>
    </lineage>
</organism>
<comment type="caution">
    <text evidence="1">The sequence shown here is derived from an EMBL/GenBank/DDBJ whole genome shotgun (WGS) entry which is preliminary data.</text>
</comment>
<proteinExistence type="predicted"/>
<accession>A0AAW2J4Y9</accession>
<dbReference type="EMBL" id="JACGWJ010000703">
    <property type="protein sequence ID" value="KAL0289354.1"/>
    <property type="molecule type" value="Genomic_DNA"/>
</dbReference>